<dbReference type="PANTHER" id="PTHR10412:SF11">
    <property type="entry name" value="MANNOSYL-OLIGOSACCHARIDE GLUCOSIDASE"/>
    <property type="match status" value="1"/>
</dbReference>
<dbReference type="Pfam" id="PF22422">
    <property type="entry name" value="MGH1-like_GH"/>
    <property type="match status" value="1"/>
</dbReference>
<keyword evidence="3" id="KW-0326">Glycosidase</keyword>
<keyword evidence="2" id="KW-0378">Hydrolase</keyword>
<dbReference type="InterPro" id="IPR008928">
    <property type="entry name" value="6-hairpin_glycosidase_sf"/>
</dbReference>
<dbReference type="InterPro" id="IPR004888">
    <property type="entry name" value="Glycoside_hydrolase_63"/>
</dbReference>
<dbReference type="InterPro" id="IPR012341">
    <property type="entry name" value="6hp_glycosidase-like_sf"/>
</dbReference>
<evidence type="ECO:0000313" key="5">
    <source>
        <dbReference type="EMBL" id="PPB80867.1"/>
    </source>
</evidence>
<dbReference type="InterPro" id="IPR054491">
    <property type="entry name" value="MGH1-like_GH"/>
</dbReference>
<evidence type="ECO:0000256" key="2">
    <source>
        <dbReference type="ARBA" id="ARBA00022801"/>
    </source>
</evidence>
<dbReference type="AlphaFoldDB" id="A0A2S5JH66"/>
<keyword evidence="6" id="KW-1185">Reference proteome</keyword>
<protein>
    <submittedName>
        <fullName evidence="5">Trehalase</fullName>
    </submittedName>
</protein>
<reference evidence="5 6" key="1">
    <citation type="submission" date="2018-01" db="EMBL/GenBank/DDBJ databases">
        <title>Genomic Encyclopedia of Archaeal and Bacterial Type Strains, Phase II (KMG-II): from individual species to whole genera.</title>
        <authorList>
            <person name="Goeker M."/>
        </authorList>
    </citation>
    <scope>NUCLEOTIDE SEQUENCE [LARGE SCALE GENOMIC DNA]</scope>
    <source>
        <strain evidence="5 6">DSM 12048</strain>
    </source>
</reference>
<comment type="similarity">
    <text evidence="1">Belongs to the glycosyl hydrolase 63 family.</text>
</comment>
<dbReference type="PANTHER" id="PTHR10412">
    <property type="entry name" value="MANNOSYL-OLIGOSACCHARIDE GLUCOSIDASE"/>
    <property type="match status" value="1"/>
</dbReference>
<organism evidence="5 6">
    <name type="scientific">Albidovulum inexpectatum</name>
    <dbReference type="NCBI Taxonomy" id="196587"/>
    <lineage>
        <taxon>Bacteria</taxon>
        <taxon>Pseudomonadati</taxon>
        <taxon>Pseudomonadota</taxon>
        <taxon>Alphaproteobacteria</taxon>
        <taxon>Rhodobacterales</taxon>
        <taxon>Paracoccaceae</taxon>
        <taxon>Albidovulum</taxon>
    </lineage>
</organism>
<dbReference type="Gene3D" id="1.50.10.10">
    <property type="match status" value="1"/>
</dbReference>
<evidence type="ECO:0000256" key="3">
    <source>
        <dbReference type="ARBA" id="ARBA00023295"/>
    </source>
</evidence>
<dbReference type="GO" id="GO:0004573">
    <property type="term" value="F:Glc3Man9GlcNAc2 oligosaccharide glucosidase activity"/>
    <property type="evidence" value="ECO:0007669"/>
    <property type="project" value="InterPro"/>
</dbReference>
<gene>
    <name evidence="5" type="ORF">LV82_01600</name>
</gene>
<feature type="domain" description="Mannosylglycerate hydrolase MGH1-like glycoside hydrolase" evidence="4">
    <location>
        <begin position="29"/>
        <end position="410"/>
    </location>
</feature>
<dbReference type="GO" id="GO:0009311">
    <property type="term" value="P:oligosaccharide metabolic process"/>
    <property type="evidence" value="ECO:0007669"/>
    <property type="project" value="InterPro"/>
</dbReference>
<dbReference type="OrthoDB" id="9781878at2"/>
<evidence type="ECO:0000259" key="4">
    <source>
        <dbReference type="Pfam" id="PF22422"/>
    </source>
</evidence>
<dbReference type="RefSeq" id="WP_104070597.1">
    <property type="nucleotide sequence ID" value="NZ_PRDS01000004.1"/>
</dbReference>
<dbReference type="GO" id="GO:0006487">
    <property type="term" value="P:protein N-linked glycosylation"/>
    <property type="evidence" value="ECO:0007669"/>
    <property type="project" value="TreeGrafter"/>
</dbReference>
<evidence type="ECO:0000256" key="1">
    <source>
        <dbReference type="ARBA" id="ARBA00010833"/>
    </source>
</evidence>
<comment type="caution">
    <text evidence="5">The sequence shown here is derived from an EMBL/GenBank/DDBJ whole genome shotgun (WGS) entry which is preliminary data.</text>
</comment>
<name>A0A2S5JH66_9RHOB</name>
<sequence>MHDTLIAEARAILRRNDRGAYTVPTHGLYPFQWNWDSALTALGFSHFDIDRAWTEIETLFAHQWPDGMVPHIIFHQPDDGYFPGPEVWDTGRPVPTSGITQPPVAGFAVRRLFERSRSDPAARERARRLLPRIHAWHEWFHRTRDPQGTGLVAIIHPWESGRDNSVDWDAALERVPTEGVAAFRRRDTIHADPAHRPTDEQYRRYIWLVQHFRNLNWDTARLHEASPFRIVDPGFNGILIRSCSDLAELADELGQSEIAAQSRAFAERGRVALETLWDDDLGQYLCLDRATGGHVKSASVGGLLAAFAILPRRRAGAIAERVHRLAARARFVVPSHDPDAPGFDARRYWRGPVWLIVNYMIADGLVRSGEDACARSILDDSLSLIATGGFAEYYDPMTGAPCGGGHFTWTAAMVIEMLSNQRTPA</sequence>
<evidence type="ECO:0000313" key="6">
    <source>
        <dbReference type="Proteomes" id="UP000239736"/>
    </source>
</evidence>
<accession>A0A2S5JH66</accession>
<dbReference type="EMBL" id="PRDS01000004">
    <property type="protein sequence ID" value="PPB80867.1"/>
    <property type="molecule type" value="Genomic_DNA"/>
</dbReference>
<proteinExistence type="inferred from homology"/>
<dbReference type="SUPFAM" id="SSF48208">
    <property type="entry name" value="Six-hairpin glycosidases"/>
    <property type="match status" value="1"/>
</dbReference>
<dbReference type="Proteomes" id="UP000239736">
    <property type="component" value="Unassembled WGS sequence"/>
</dbReference>